<sequence>MNRASGPMSRESSKLRGQLVVAQQTQLGYKGSRLLGKSNMSKKGAKKNDEDEGGSQENWHHMSPSSPASPMRPMLLAIEPVEPIELNSYDGNVNELNLEERPKVQKHQKDQKMGQK</sequence>
<gene>
    <name evidence="2" type="ORF">NDU88_006116</name>
</gene>
<feature type="compositionally biased region" description="Basic and acidic residues" evidence="1">
    <location>
        <begin position="98"/>
        <end position="116"/>
    </location>
</feature>
<evidence type="ECO:0000313" key="2">
    <source>
        <dbReference type="EMBL" id="KAJ1218538.1"/>
    </source>
</evidence>
<name>A0AAV7WWN0_PLEWA</name>
<comment type="caution">
    <text evidence="2">The sequence shown here is derived from an EMBL/GenBank/DDBJ whole genome shotgun (WGS) entry which is preliminary data.</text>
</comment>
<feature type="region of interest" description="Disordered" evidence="1">
    <location>
        <begin position="97"/>
        <end position="116"/>
    </location>
</feature>
<evidence type="ECO:0000256" key="1">
    <source>
        <dbReference type="SAM" id="MobiDB-lite"/>
    </source>
</evidence>
<dbReference type="EMBL" id="JANPWB010000001">
    <property type="protein sequence ID" value="KAJ1218538.1"/>
    <property type="molecule type" value="Genomic_DNA"/>
</dbReference>
<protein>
    <submittedName>
        <fullName evidence="2">Uncharacterized protein</fullName>
    </submittedName>
</protein>
<evidence type="ECO:0000313" key="3">
    <source>
        <dbReference type="Proteomes" id="UP001066276"/>
    </source>
</evidence>
<dbReference type="Proteomes" id="UP001066276">
    <property type="component" value="Chromosome 1_1"/>
</dbReference>
<reference evidence="2" key="1">
    <citation type="journal article" date="2022" name="bioRxiv">
        <title>Sequencing and chromosome-scale assembly of the giantPleurodeles waltlgenome.</title>
        <authorList>
            <person name="Brown T."/>
            <person name="Elewa A."/>
            <person name="Iarovenko S."/>
            <person name="Subramanian E."/>
            <person name="Araus A.J."/>
            <person name="Petzold A."/>
            <person name="Susuki M."/>
            <person name="Suzuki K.-i.T."/>
            <person name="Hayashi T."/>
            <person name="Toyoda A."/>
            <person name="Oliveira C."/>
            <person name="Osipova E."/>
            <person name="Leigh N.D."/>
            <person name="Simon A."/>
            <person name="Yun M.H."/>
        </authorList>
    </citation>
    <scope>NUCLEOTIDE SEQUENCE</scope>
    <source>
        <strain evidence="2">20211129_DDA</strain>
        <tissue evidence="2">Liver</tissue>
    </source>
</reference>
<dbReference type="AlphaFoldDB" id="A0AAV7WWN0"/>
<organism evidence="2 3">
    <name type="scientific">Pleurodeles waltl</name>
    <name type="common">Iberian ribbed newt</name>
    <dbReference type="NCBI Taxonomy" id="8319"/>
    <lineage>
        <taxon>Eukaryota</taxon>
        <taxon>Metazoa</taxon>
        <taxon>Chordata</taxon>
        <taxon>Craniata</taxon>
        <taxon>Vertebrata</taxon>
        <taxon>Euteleostomi</taxon>
        <taxon>Amphibia</taxon>
        <taxon>Batrachia</taxon>
        <taxon>Caudata</taxon>
        <taxon>Salamandroidea</taxon>
        <taxon>Salamandridae</taxon>
        <taxon>Pleurodelinae</taxon>
        <taxon>Pleurodeles</taxon>
    </lineage>
</organism>
<proteinExistence type="predicted"/>
<accession>A0AAV7WWN0</accession>
<feature type="compositionally biased region" description="Low complexity" evidence="1">
    <location>
        <begin position="62"/>
        <end position="72"/>
    </location>
</feature>
<keyword evidence="3" id="KW-1185">Reference proteome</keyword>
<feature type="region of interest" description="Disordered" evidence="1">
    <location>
        <begin position="1"/>
        <end position="72"/>
    </location>
</feature>